<dbReference type="PIRSF" id="PIRSF000428">
    <property type="entry name" value="P_Ac_trans"/>
    <property type="match status" value="1"/>
</dbReference>
<dbReference type="PANTHER" id="PTHR43356">
    <property type="entry name" value="PHOSPHATE ACETYLTRANSFERASE"/>
    <property type="match status" value="1"/>
</dbReference>
<dbReference type="AlphaFoldDB" id="I2F560"/>
<proteinExistence type="inferred from homology"/>
<accession>I2F560</accession>
<organism evidence="5 6">
    <name type="scientific">Mesotoga prima MesG1.Ag.4.2</name>
    <dbReference type="NCBI Taxonomy" id="660470"/>
    <lineage>
        <taxon>Bacteria</taxon>
        <taxon>Thermotogati</taxon>
        <taxon>Thermotogota</taxon>
        <taxon>Thermotogae</taxon>
        <taxon>Kosmotogales</taxon>
        <taxon>Kosmotogaceae</taxon>
        <taxon>Mesotoga</taxon>
    </lineage>
</organism>
<dbReference type="NCBIfam" id="NF006045">
    <property type="entry name" value="PRK08190.1"/>
    <property type="match status" value="1"/>
</dbReference>
<dbReference type="STRING" id="660470.Theba_1375"/>
<evidence type="ECO:0000256" key="1">
    <source>
        <dbReference type="ARBA" id="ARBA00005656"/>
    </source>
</evidence>
<keyword evidence="3" id="KW-0012">Acyltransferase</keyword>
<evidence type="ECO:0000256" key="3">
    <source>
        <dbReference type="ARBA" id="ARBA00023315"/>
    </source>
</evidence>
<gene>
    <name evidence="5" type="ORF">Theba_1375</name>
</gene>
<evidence type="ECO:0000259" key="4">
    <source>
        <dbReference type="Pfam" id="PF01515"/>
    </source>
</evidence>
<comment type="similarity">
    <text evidence="1">Belongs to the phosphate acetyltransferase and butyryltransferase family.</text>
</comment>
<feature type="domain" description="Phosphate acetyl/butaryl transferase" evidence="4">
    <location>
        <begin position="6"/>
        <end position="70"/>
    </location>
</feature>
<protein>
    <submittedName>
        <fullName evidence="5">Phosphotransacetylase</fullName>
    </submittedName>
</protein>
<keyword evidence="2" id="KW-0808">Transferase</keyword>
<dbReference type="HOGENOM" id="CLU_056531_0_0_0"/>
<keyword evidence="6" id="KW-1185">Reference proteome</keyword>
<dbReference type="GO" id="GO:0016746">
    <property type="term" value="F:acyltransferase activity"/>
    <property type="evidence" value="ECO:0007669"/>
    <property type="project" value="UniProtKB-KW"/>
</dbReference>
<feature type="domain" description="Phosphate acetyl/butaryl transferase" evidence="4">
    <location>
        <begin position="76"/>
        <end position="292"/>
    </location>
</feature>
<dbReference type="PANTHER" id="PTHR43356:SF2">
    <property type="entry name" value="PHOSPHATE ACETYLTRANSFERASE"/>
    <property type="match status" value="1"/>
</dbReference>
<dbReference type="InterPro" id="IPR050500">
    <property type="entry name" value="Phos_Acetyltrans/Butyryltrans"/>
</dbReference>
<reference evidence="5 6" key="1">
    <citation type="journal article" date="2012" name="Genome Biol. Evol.">
        <title>Genome Sequence of the Mesophilic Thermotogales Bacterium Mesotoga prima MesG1.Ag.4.2 Reveals the Largest Thermotogales Genome To Date.</title>
        <authorList>
            <person name="Zhaxybayeva O."/>
            <person name="Swithers K.S."/>
            <person name="Foght J."/>
            <person name="Green A.G."/>
            <person name="Bruce D."/>
            <person name="Detter C."/>
            <person name="Han S."/>
            <person name="Teshima H."/>
            <person name="Han J."/>
            <person name="Woyke T."/>
            <person name="Pitluck S."/>
            <person name="Nolan M."/>
            <person name="Ivanova N."/>
            <person name="Pati A."/>
            <person name="Land M.L."/>
            <person name="Dlutek M."/>
            <person name="Doolittle W.F."/>
            <person name="Noll K.M."/>
            <person name="Nesbo C.L."/>
        </authorList>
    </citation>
    <scope>NUCLEOTIDE SEQUENCE [LARGE SCALE GENOMIC DNA]</scope>
    <source>
        <strain evidence="6">mesG1.Ag.4.2</strain>
    </source>
</reference>
<dbReference type="Pfam" id="PF01515">
    <property type="entry name" value="PTA_PTB"/>
    <property type="match status" value="2"/>
</dbReference>
<dbReference type="Gene3D" id="3.40.718.10">
    <property type="entry name" value="Isopropylmalate Dehydrogenase"/>
    <property type="match status" value="1"/>
</dbReference>
<dbReference type="RefSeq" id="WP_014731009.1">
    <property type="nucleotide sequence ID" value="NC_017934.1"/>
</dbReference>
<dbReference type="eggNOG" id="COG0280">
    <property type="taxonomic scope" value="Bacteria"/>
</dbReference>
<dbReference type="InterPro" id="IPR012147">
    <property type="entry name" value="P_Ac_Bu_trans"/>
</dbReference>
<dbReference type="EMBL" id="CP003532">
    <property type="protein sequence ID" value="AFK07063.1"/>
    <property type="molecule type" value="Genomic_DNA"/>
</dbReference>
<sequence>MIPHLSQLIDQAKNNPKTVAIAAAEDSIVLAAAKEAAEHGIASFILFGQKKKIEEINNELSFSEGFTIVHCSTKIESIEKAVKAVSLKDAEILMKGNVKTGELLGIYLKDEFGLKTGRTMNLVTVFEIKRYHKLLLVTDAGMVIAPDLNQKADSIINSVSVARALENKRPKVAVLAAIETVNPKMPATIEAAILSQMARRGQLGSVDVDGPFALDNAISREAAEHKGISSSVAGDADILIMPDIEAGNIFYKAMAFLSECQLASTIVGGKAPIILTSRADSAETKLYSIALNVLLAGVI</sequence>
<dbReference type="SUPFAM" id="SSF53659">
    <property type="entry name" value="Isocitrate/Isopropylmalate dehydrogenase-like"/>
    <property type="match status" value="1"/>
</dbReference>
<evidence type="ECO:0000313" key="6">
    <source>
        <dbReference type="Proteomes" id="UP000002881"/>
    </source>
</evidence>
<dbReference type="GeneID" id="87107178"/>
<name>I2F560_9BACT</name>
<dbReference type="KEGG" id="mpg:Theba_1375"/>
<evidence type="ECO:0000313" key="5">
    <source>
        <dbReference type="EMBL" id="AFK07063.1"/>
    </source>
</evidence>
<dbReference type="Proteomes" id="UP000002881">
    <property type="component" value="Chromosome"/>
</dbReference>
<evidence type="ECO:0000256" key="2">
    <source>
        <dbReference type="ARBA" id="ARBA00022679"/>
    </source>
</evidence>
<dbReference type="InterPro" id="IPR002505">
    <property type="entry name" value="PTA_PTB"/>
</dbReference>